<accession>B3T256</accession>
<proteinExistence type="inferred from homology"/>
<keyword evidence="8" id="KW-0238">DNA-binding</keyword>
<dbReference type="PANTHER" id="PTHR30478:SF0">
    <property type="entry name" value="BETA SLIDING CLAMP"/>
    <property type="match status" value="1"/>
</dbReference>
<evidence type="ECO:0000256" key="5">
    <source>
        <dbReference type="ARBA" id="ARBA00022695"/>
    </source>
</evidence>
<dbReference type="Pfam" id="PF00712">
    <property type="entry name" value="DNA_pol3_beta"/>
    <property type="match status" value="1"/>
</dbReference>
<dbReference type="InterPro" id="IPR022637">
    <property type="entry name" value="DNA_polIII_beta_cen"/>
</dbReference>
<feature type="domain" description="DNA polymerase III beta sliding clamp C-terminal" evidence="11">
    <location>
        <begin position="251"/>
        <end position="369"/>
    </location>
</feature>
<dbReference type="InterPro" id="IPR001001">
    <property type="entry name" value="DNA_polIII_beta"/>
</dbReference>
<evidence type="ECO:0000259" key="11">
    <source>
        <dbReference type="Pfam" id="PF02768"/>
    </source>
</evidence>
<sequence>MEFTISRNTFLKSLSHAYGIIEKKTTLPILSNILIEAKDSKIRITATDLDIIYTEEIPLQELKKEGSTTTSASIIYDILRKLEPNTKVELFLQSANKLKLVSGNSKFNLLCLSPDNFPLADEDIKQKTFEISSNKMLKLLNKTKISISNDETRHYLNGIYLHKINIENKSFLSSVSTDSHRLSSSRLEIDSNTDFESIILPKKTIFQLISLLEQSTSAIKISNNKSKIKFEIDNGVLISKVIDGRFPDYSKVVPIDNVKILQIKLNEFKNSIERVTTVSSDRKEGLKMKISKDFLQLSVNSPNSGEGIESINAIFNSDDMDISFNSRYLIDIASQIENDLIIINLKDAASPVLIKDMSDKNSFHVVMPMKI</sequence>
<dbReference type="GO" id="GO:0008408">
    <property type="term" value="F:3'-5' exonuclease activity"/>
    <property type="evidence" value="ECO:0007669"/>
    <property type="project" value="InterPro"/>
</dbReference>
<organism evidence="12">
    <name type="scientific">uncultured marine microorganism HF4000_137B17</name>
    <dbReference type="NCBI Taxonomy" id="455523"/>
    <lineage>
        <taxon>unclassified sequences</taxon>
        <taxon>environmental samples</taxon>
    </lineage>
</organism>
<protein>
    <submittedName>
        <fullName evidence="12">Putative DNA polymerase III beta subunit, N-terminal domain protein</fullName>
    </submittedName>
</protein>
<dbReference type="InterPro" id="IPR046938">
    <property type="entry name" value="DNA_clamp_sf"/>
</dbReference>
<keyword evidence="6" id="KW-0235">DNA replication</keyword>
<dbReference type="GO" id="GO:0009360">
    <property type="term" value="C:DNA polymerase III complex"/>
    <property type="evidence" value="ECO:0007669"/>
    <property type="project" value="InterPro"/>
</dbReference>
<dbReference type="InterPro" id="IPR022635">
    <property type="entry name" value="DNA_polIII_beta_C"/>
</dbReference>
<dbReference type="Pfam" id="PF02767">
    <property type="entry name" value="DNA_pol3_beta_2"/>
    <property type="match status" value="1"/>
</dbReference>
<dbReference type="Pfam" id="PF02768">
    <property type="entry name" value="DNA_pol3_beta_3"/>
    <property type="match status" value="1"/>
</dbReference>
<evidence type="ECO:0000313" key="12">
    <source>
        <dbReference type="EMBL" id="ABZ06665.1"/>
    </source>
</evidence>
<evidence type="ECO:0000256" key="1">
    <source>
        <dbReference type="ARBA" id="ARBA00004496"/>
    </source>
</evidence>
<dbReference type="SUPFAM" id="SSF55979">
    <property type="entry name" value="DNA clamp"/>
    <property type="match status" value="3"/>
</dbReference>
<evidence type="ECO:0000256" key="7">
    <source>
        <dbReference type="ARBA" id="ARBA00022932"/>
    </source>
</evidence>
<evidence type="ECO:0000259" key="10">
    <source>
        <dbReference type="Pfam" id="PF02767"/>
    </source>
</evidence>
<dbReference type="AlphaFoldDB" id="B3T256"/>
<evidence type="ECO:0000256" key="8">
    <source>
        <dbReference type="ARBA" id="ARBA00023125"/>
    </source>
</evidence>
<feature type="domain" description="DNA polymerase III beta sliding clamp central" evidence="10">
    <location>
        <begin position="131"/>
        <end position="248"/>
    </location>
</feature>
<keyword evidence="3" id="KW-0963">Cytoplasm</keyword>
<dbReference type="InterPro" id="IPR022634">
    <property type="entry name" value="DNA_polIII_beta_N"/>
</dbReference>
<evidence type="ECO:0000259" key="9">
    <source>
        <dbReference type="Pfam" id="PF00712"/>
    </source>
</evidence>
<comment type="subcellular location">
    <subcellularLocation>
        <location evidence="1">Cytoplasm</location>
    </subcellularLocation>
</comment>
<keyword evidence="4" id="KW-0808">Transferase</keyword>
<dbReference type="GO" id="GO:0003677">
    <property type="term" value="F:DNA binding"/>
    <property type="evidence" value="ECO:0007669"/>
    <property type="project" value="UniProtKB-KW"/>
</dbReference>
<reference evidence="12" key="1">
    <citation type="journal article" date="2008" name="ISME J.">
        <title>Genomic patterns of recombination, clonal divergence and environment in marine microbial populations.</title>
        <authorList>
            <person name="Konstantinidis K.T."/>
            <person name="Delong E.F."/>
        </authorList>
    </citation>
    <scope>NUCLEOTIDE SEQUENCE</scope>
</reference>
<evidence type="ECO:0000256" key="4">
    <source>
        <dbReference type="ARBA" id="ARBA00022679"/>
    </source>
</evidence>
<dbReference type="PANTHER" id="PTHR30478">
    <property type="entry name" value="DNA POLYMERASE III SUBUNIT BETA"/>
    <property type="match status" value="1"/>
</dbReference>
<evidence type="ECO:0000256" key="3">
    <source>
        <dbReference type="ARBA" id="ARBA00022490"/>
    </source>
</evidence>
<dbReference type="CDD" id="cd00140">
    <property type="entry name" value="beta_clamp"/>
    <property type="match status" value="1"/>
</dbReference>
<keyword evidence="7" id="KW-0239">DNA-directed DNA polymerase</keyword>
<gene>
    <name evidence="12" type="ORF">ALOHA_HF4000137B17ctg1g2</name>
</gene>
<dbReference type="PIRSF" id="PIRSF000804">
    <property type="entry name" value="DNA_pol_III_b"/>
    <property type="match status" value="1"/>
</dbReference>
<keyword evidence="5" id="KW-0548">Nucleotidyltransferase</keyword>
<dbReference type="EMBL" id="EU016582">
    <property type="protein sequence ID" value="ABZ06665.1"/>
    <property type="molecule type" value="Genomic_DNA"/>
</dbReference>
<evidence type="ECO:0000256" key="2">
    <source>
        <dbReference type="ARBA" id="ARBA00010752"/>
    </source>
</evidence>
<name>B3T256_9ZZZZ</name>
<feature type="domain" description="DNA polymerase III beta sliding clamp N-terminal" evidence="9">
    <location>
        <begin position="1"/>
        <end position="119"/>
    </location>
</feature>
<comment type="similarity">
    <text evidence="2">Belongs to the beta sliding clamp family.</text>
</comment>
<dbReference type="NCBIfam" id="TIGR00663">
    <property type="entry name" value="dnan"/>
    <property type="match status" value="1"/>
</dbReference>
<dbReference type="SMART" id="SM00480">
    <property type="entry name" value="POL3Bc"/>
    <property type="match status" value="1"/>
</dbReference>
<dbReference type="GO" id="GO:0003887">
    <property type="term" value="F:DNA-directed DNA polymerase activity"/>
    <property type="evidence" value="ECO:0007669"/>
    <property type="project" value="UniProtKB-KW"/>
</dbReference>
<evidence type="ECO:0000256" key="6">
    <source>
        <dbReference type="ARBA" id="ARBA00022705"/>
    </source>
</evidence>
<dbReference type="Gene3D" id="3.10.150.10">
    <property type="entry name" value="DNA Polymerase III, subunit A, domain 2"/>
    <property type="match status" value="1"/>
</dbReference>
<dbReference type="Gene3D" id="3.70.10.10">
    <property type="match status" value="1"/>
</dbReference>
<dbReference type="GO" id="GO:0006271">
    <property type="term" value="P:DNA strand elongation involved in DNA replication"/>
    <property type="evidence" value="ECO:0007669"/>
    <property type="project" value="TreeGrafter"/>
</dbReference>